<dbReference type="Proteomes" id="UP000198623">
    <property type="component" value="Unassembled WGS sequence"/>
</dbReference>
<evidence type="ECO:0000313" key="1">
    <source>
        <dbReference type="EMBL" id="SFG30292.1"/>
    </source>
</evidence>
<dbReference type="EMBL" id="FOOU01000005">
    <property type="protein sequence ID" value="SFG30292.1"/>
    <property type="molecule type" value="Genomic_DNA"/>
</dbReference>
<organism evidence="1 2">
    <name type="scientific">Neptunomonas qingdaonensis</name>
    <dbReference type="NCBI Taxonomy" id="1045558"/>
    <lineage>
        <taxon>Bacteria</taxon>
        <taxon>Pseudomonadati</taxon>
        <taxon>Pseudomonadota</taxon>
        <taxon>Gammaproteobacteria</taxon>
        <taxon>Oceanospirillales</taxon>
        <taxon>Oceanospirillaceae</taxon>
        <taxon>Neptunomonas</taxon>
    </lineage>
</organism>
<accession>A0A1I2QPC4</accession>
<reference evidence="2" key="1">
    <citation type="submission" date="2016-10" db="EMBL/GenBank/DDBJ databases">
        <authorList>
            <person name="Varghese N."/>
            <person name="Submissions S."/>
        </authorList>
    </citation>
    <scope>NUCLEOTIDE SEQUENCE [LARGE SCALE GENOMIC DNA]</scope>
    <source>
        <strain evidence="2">CGMCC 1.10971</strain>
    </source>
</reference>
<evidence type="ECO:0000313" key="2">
    <source>
        <dbReference type="Proteomes" id="UP000198623"/>
    </source>
</evidence>
<dbReference type="STRING" id="1045558.SAMN05216175_10568"/>
<proteinExistence type="predicted"/>
<gene>
    <name evidence="1" type="ORF">SAMN05216175_10568</name>
</gene>
<keyword evidence="2" id="KW-1185">Reference proteome</keyword>
<dbReference type="AlphaFoldDB" id="A0A1I2QPC4"/>
<protein>
    <recommendedName>
        <fullName evidence="3">TnsA endonuclease N terminal</fullName>
    </recommendedName>
</protein>
<sequence length="205" mass="24272">MLKRPLERTSPVKKITMFSSVKCNRVFFCESALEVNALLWLEFDDAITYYETQPDSFEYYFQGRKRRYTPDLRVFQEEKSNLEEIKPFSKCQSDDFKLKYGALTHLFSSMGETLSLTTDREVYVGDAVSNFRLLYRYLSEPLNSNQLDRFQAKHSTINMSWEELKHRLHECRYPPTFAFQLLAYGYLDYDYLKHISNAMEVTSAS</sequence>
<name>A0A1I2QPC4_9GAMM</name>
<evidence type="ECO:0008006" key="3">
    <source>
        <dbReference type="Google" id="ProtNLM"/>
    </source>
</evidence>